<feature type="domain" description="BACON" evidence="2">
    <location>
        <begin position="317"/>
        <end position="404"/>
    </location>
</feature>
<dbReference type="CDD" id="cd14948">
    <property type="entry name" value="BACON"/>
    <property type="match status" value="1"/>
</dbReference>
<dbReference type="GO" id="GO:0004180">
    <property type="term" value="F:carboxypeptidase activity"/>
    <property type="evidence" value="ECO:0007669"/>
    <property type="project" value="UniProtKB-KW"/>
</dbReference>
<dbReference type="Proteomes" id="UP000824115">
    <property type="component" value="Unassembled WGS sequence"/>
</dbReference>
<keyword evidence="3" id="KW-0121">Carboxypeptidase</keyword>
<dbReference type="InterPro" id="IPR013783">
    <property type="entry name" value="Ig-like_fold"/>
</dbReference>
<dbReference type="Gene3D" id="2.60.40.1120">
    <property type="entry name" value="Carboxypeptidase-like, regulatory domain"/>
    <property type="match status" value="1"/>
</dbReference>
<evidence type="ECO:0000256" key="1">
    <source>
        <dbReference type="SAM" id="SignalP"/>
    </source>
</evidence>
<dbReference type="EMBL" id="DXAW01000040">
    <property type="protein sequence ID" value="HIZ85258.1"/>
    <property type="molecule type" value="Genomic_DNA"/>
</dbReference>
<feature type="chain" id="PRO_5039415049" evidence="1">
    <location>
        <begin position="22"/>
        <end position="565"/>
    </location>
</feature>
<dbReference type="Gene3D" id="2.60.40.10">
    <property type="entry name" value="Immunoglobulins"/>
    <property type="match status" value="1"/>
</dbReference>
<dbReference type="AlphaFoldDB" id="A0A9D2GPM1"/>
<dbReference type="InterPro" id="IPR013784">
    <property type="entry name" value="Carb-bd-like_fold"/>
</dbReference>
<feature type="domain" description="BACON" evidence="2">
    <location>
        <begin position="217"/>
        <end position="285"/>
    </location>
</feature>
<reference evidence="3" key="2">
    <citation type="submission" date="2021-04" db="EMBL/GenBank/DDBJ databases">
        <authorList>
            <person name="Gilroy R."/>
        </authorList>
    </citation>
    <scope>NUCLEOTIDE SEQUENCE</scope>
    <source>
        <strain evidence="3">Gambia16-554</strain>
    </source>
</reference>
<dbReference type="Pfam" id="PF13715">
    <property type="entry name" value="CarbopepD_reg_2"/>
    <property type="match status" value="1"/>
</dbReference>
<sequence length="565" mass="61488">MKHFLLALLCTVCAFALNSCSNDETPATGGIYGAISDAETNEPVAGAQVLLSPGNIATVTGYDGNYEFQDLEAGQYKLTVSASGYTDNSRQVSVTAGDRLICDMKLQKTEQVAGMALSRTTLDFGTQYNELTLDISNTGNSGNLSWNISNITVPWLDITPKEGNIGQGKSTSIKVTVDRDLIYSDVNTSFNVEAAGGSQAVRVSVRYDDGSYNEPDLEVSVDELDFGQYLTELSFDIRNNGIKDDLIWTISNITEPWLSASPDSGSTAAGKSTSVKVIVDRSLISKDVNTVFTVNSYGVSRSVNVKVRHYTGEAPSMELSNNKLDFGATKTQLSFNILNTAQTADLNWETSDVPEWLSVNPSNGTTRAGRYTTVTVTVNRNRIDKSVSDAFYINAGGIREIVMVTADYVPAGGGGGNDDDPEEDYSSATVRSGDERIKAEIVSCRRNGTTVTFNYTLLNAGCGELVYFHIHQCQGYNTPYTTITDENYNQYKDYTYSFNGIREEGTAGHALSASFPEYVKVPGSFIVRDVDPDSKYLTITIGISAALIEEPFSDPRIYFENVPIY</sequence>
<name>A0A9D2GPM1_9BACT</name>
<dbReference type="Pfam" id="PF19190">
    <property type="entry name" value="BACON_2"/>
    <property type="match status" value="3"/>
</dbReference>
<comment type="caution">
    <text evidence="3">The sequence shown here is derived from an EMBL/GenBank/DDBJ whole genome shotgun (WGS) entry which is preliminary data.</text>
</comment>
<reference evidence="3" key="1">
    <citation type="journal article" date="2021" name="PeerJ">
        <title>Extensive microbial diversity within the chicken gut microbiome revealed by metagenomics and culture.</title>
        <authorList>
            <person name="Gilroy R."/>
            <person name="Ravi A."/>
            <person name="Getino M."/>
            <person name="Pursley I."/>
            <person name="Horton D.L."/>
            <person name="Alikhan N.F."/>
            <person name="Baker D."/>
            <person name="Gharbi K."/>
            <person name="Hall N."/>
            <person name="Watson M."/>
            <person name="Adriaenssens E.M."/>
            <person name="Foster-Nyarko E."/>
            <person name="Jarju S."/>
            <person name="Secka A."/>
            <person name="Antonio M."/>
            <person name="Oren A."/>
            <person name="Chaudhuri R.R."/>
            <person name="La Ragione R."/>
            <person name="Hildebrand F."/>
            <person name="Pallen M.J."/>
        </authorList>
    </citation>
    <scope>NUCLEOTIDE SEQUENCE</scope>
    <source>
        <strain evidence="3">Gambia16-554</strain>
    </source>
</reference>
<evidence type="ECO:0000259" key="2">
    <source>
        <dbReference type="Pfam" id="PF19190"/>
    </source>
</evidence>
<keyword evidence="3" id="KW-0378">Hydrolase</keyword>
<feature type="domain" description="BACON" evidence="2">
    <location>
        <begin position="116"/>
        <end position="205"/>
    </location>
</feature>
<keyword evidence="1" id="KW-0732">Signal</keyword>
<dbReference type="SUPFAM" id="SSF49452">
    <property type="entry name" value="Starch-binding domain-like"/>
    <property type="match status" value="1"/>
</dbReference>
<proteinExistence type="predicted"/>
<evidence type="ECO:0000313" key="4">
    <source>
        <dbReference type="Proteomes" id="UP000824115"/>
    </source>
</evidence>
<gene>
    <name evidence="3" type="ORF">IAC04_02070</name>
</gene>
<organism evidence="3 4">
    <name type="scientific">Candidatus Coprenecus stercoravium</name>
    <dbReference type="NCBI Taxonomy" id="2840735"/>
    <lineage>
        <taxon>Bacteria</taxon>
        <taxon>Pseudomonadati</taxon>
        <taxon>Bacteroidota</taxon>
        <taxon>Bacteroidia</taxon>
        <taxon>Bacteroidales</taxon>
        <taxon>Rikenellaceae</taxon>
        <taxon>Rikenellaceae incertae sedis</taxon>
        <taxon>Candidatus Coprenecus</taxon>
    </lineage>
</organism>
<dbReference type="InterPro" id="IPR024361">
    <property type="entry name" value="BACON"/>
</dbReference>
<evidence type="ECO:0000313" key="3">
    <source>
        <dbReference type="EMBL" id="HIZ85258.1"/>
    </source>
</evidence>
<dbReference type="GO" id="GO:0030246">
    <property type="term" value="F:carbohydrate binding"/>
    <property type="evidence" value="ECO:0007669"/>
    <property type="project" value="InterPro"/>
</dbReference>
<protein>
    <submittedName>
        <fullName evidence="3">Carboxypeptidase-like regulatory domain-containing protein</fullName>
    </submittedName>
</protein>
<accession>A0A9D2GPM1</accession>
<feature type="signal peptide" evidence="1">
    <location>
        <begin position="1"/>
        <end position="21"/>
    </location>
</feature>
<keyword evidence="3" id="KW-0645">Protease</keyword>